<evidence type="ECO:0000313" key="3">
    <source>
        <dbReference type="Proteomes" id="UP000436088"/>
    </source>
</evidence>
<dbReference type="Pfam" id="PF12428">
    <property type="entry name" value="DUF3675"/>
    <property type="match status" value="1"/>
</dbReference>
<dbReference type="GO" id="GO:0016567">
    <property type="term" value="P:protein ubiquitination"/>
    <property type="evidence" value="ECO:0007669"/>
    <property type="project" value="TreeGrafter"/>
</dbReference>
<dbReference type="AlphaFoldDB" id="A0A6A2Z7G2"/>
<keyword evidence="1" id="KW-0812">Transmembrane</keyword>
<dbReference type="PANTHER" id="PTHR23012">
    <property type="entry name" value="RING/FYVE/PHD ZINC FINGER DOMAIN-CONTAINING"/>
    <property type="match status" value="1"/>
</dbReference>
<feature type="transmembrane region" description="Helical" evidence="1">
    <location>
        <begin position="129"/>
        <end position="151"/>
    </location>
</feature>
<keyword evidence="1" id="KW-1133">Transmembrane helix</keyword>
<dbReference type="GO" id="GO:0016020">
    <property type="term" value="C:membrane"/>
    <property type="evidence" value="ECO:0007669"/>
    <property type="project" value="TreeGrafter"/>
</dbReference>
<dbReference type="GO" id="GO:0004842">
    <property type="term" value="F:ubiquitin-protein transferase activity"/>
    <property type="evidence" value="ECO:0007669"/>
    <property type="project" value="TreeGrafter"/>
</dbReference>
<name>A0A6A2Z7G2_HIBSY</name>
<protein>
    <submittedName>
        <fullName evidence="2">RING/FYVE/PHD zinc finger superfamily protein isoform 4</fullName>
    </submittedName>
</protein>
<gene>
    <name evidence="2" type="ORF">F3Y22_tig00111005pilonHSYRG00012</name>
</gene>
<comment type="caution">
    <text evidence="2">The sequence shown here is derived from an EMBL/GenBank/DDBJ whole genome shotgun (WGS) entry which is preliminary data.</text>
</comment>
<keyword evidence="3" id="KW-1185">Reference proteome</keyword>
<dbReference type="Proteomes" id="UP000436088">
    <property type="component" value="Unassembled WGS sequence"/>
</dbReference>
<evidence type="ECO:0000313" key="2">
    <source>
        <dbReference type="EMBL" id="KAE8687931.1"/>
    </source>
</evidence>
<proteinExistence type="predicted"/>
<dbReference type="InterPro" id="IPR033275">
    <property type="entry name" value="MARCH-like"/>
</dbReference>
<feature type="transmembrane region" description="Helical" evidence="1">
    <location>
        <begin position="100"/>
        <end position="123"/>
    </location>
</feature>
<reference evidence="2" key="1">
    <citation type="submission" date="2019-09" db="EMBL/GenBank/DDBJ databases">
        <title>Draft genome information of white flower Hibiscus syriacus.</title>
        <authorList>
            <person name="Kim Y.-M."/>
        </authorList>
    </citation>
    <scope>NUCLEOTIDE SEQUENCE [LARGE SCALE GENOMIC DNA]</scope>
    <source>
        <strain evidence="2">YM2019G1</strain>
    </source>
</reference>
<organism evidence="2 3">
    <name type="scientific">Hibiscus syriacus</name>
    <name type="common">Rose of Sharon</name>
    <dbReference type="NCBI Taxonomy" id="106335"/>
    <lineage>
        <taxon>Eukaryota</taxon>
        <taxon>Viridiplantae</taxon>
        <taxon>Streptophyta</taxon>
        <taxon>Embryophyta</taxon>
        <taxon>Tracheophyta</taxon>
        <taxon>Spermatophyta</taxon>
        <taxon>Magnoliopsida</taxon>
        <taxon>eudicotyledons</taxon>
        <taxon>Gunneridae</taxon>
        <taxon>Pentapetalae</taxon>
        <taxon>rosids</taxon>
        <taxon>malvids</taxon>
        <taxon>Malvales</taxon>
        <taxon>Malvaceae</taxon>
        <taxon>Malvoideae</taxon>
        <taxon>Hibiscus</taxon>
    </lineage>
</organism>
<sequence length="195" mass="22066">MLIGDVYNDGATRRATLPVKYAFRSNLSDHKSEFQQFKPGYTTPPPLFRIGRIPMNFGENWEISRRGLNNSRFIAVVSTDHGLWDFGYDEYLATTTSTSIGYCTIAIIFTLLLVFRHVLPAILNGSEDYFLLVTSLLVQTVGIILPIYAMVKVMSAIHRRLHRQLQETPNSLVTRSGKENEISIVQAQPHIVSIH</sequence>
<dbReference type="PANTHER" id="PTHR23012:SF93">
    <property type="entry name" value="RING_FYVE_PHD ZINC FINGER SUPERFAMILY PROTEIN"/>
    <property type="match status" value="1"/>
</dbReference>
<keyword evidence="1" id="KW-0472">Membrane</keyword>
<dbReference type="InterPro" id="IPR022143">
    <property type="entry name" value="DUF3675"/>
</dbReference>
<accession>A0A6A2Z7G2</accession>
<dbReference type="EMBL" id="VEPZ02001198">
    <property type="protein sequence ID" value="KAE8687931.1"/>
    <property type="molecule type" value="Genomic_DNA"/>
</dbReference>
<evidence type="ECO:0000256" key="1">
    <source>
        <dbReference type="SAM" id="Phobius"/>
    </source>
</evidence>